<sequence>MANSRVLYTGDNSTVNFSVPFEYIRKTHVQVSINEALRYLNLDYTWTNDSTIQFLSAPAQDAAIVLQRVTPADARLVDFQSGAMLTESDLDLSANQNFFLAQEAQEGYTALLTAGLVRVASGNGIVETDPQAILDAMVAAALDNSMATELAQRVLDIDANGETIAELEVALSNAIDTIESGGGRWWYQAGEPIPGVGGVPDPIADGARWYDSDDDNHPYIYDQSALTWQDLLDPRIGVSVSDITSLEATVNDVDTGVDATATALAILDTTVTNHGTTTASWFTLLGAVNGAANAWILDTATVKIDSDAGDTMATRYTALTTADSDNDAAITSEATTRSNADGVTAATIALIGAKNGASTAFIMDTSTVKIASDGGDTFATRLTTLATADSDNSSAITTEATTRGDADTAFGALYGVALNVNDYVIGFQINNGGPELGEFVILADKFSVVHPSGDAGETEYEPFSVH</sequence>
<name>A0A0F9GI63_9ZZZZ</name>
<dbReference type="AlphaFoldDB" id="A0A0F9GI63"/>
<proteinExistence type="predicted"/>
<reference evidence="2" key="1">
    <citation type="journal article" date="2015" name="Nature">
        <title>Complex archaea that bridge the gap between prokaryotes and eukaryotes.</title>
        <authorList>
            <person name="Spang A."/>
            <person name="Saw J.H."/>
            <person name="Jorgensen S.L."/>
            <person name="Zaremba-Niedzwiedzka K."/>
            <person name="Martijn J."/>
            <person name="Lind A.E."/>
            <person name="van Eijk R."/>
            <person name="Schleper C."/>
            <person name="Guy L."/>
            <person name="Ettema T.J."/>
        </authorList>
    </citation>
    <scope>NUCLEOTIDE SEQUENCE</scope>
</reference>
<protein>
    <recommendedName>
        <fullName evidence="1">Bacteriophage T7 tail fibre protein-like N-terminal domain-containing protein</fullName>
    </recommendedName>
</protein>
<feature type="non-terminal residue" evidence="2">
    <location>
        <position position="466"/>
    </location>
</feature>
<accession>A0A0F9GI63</accession>
<gene>
    <name evidence="2" type="ORF">LCGC14_1906650</name>
</gene>
<feature type="domain" description="Bacteriophage T7 tail fibre protein-like N-terminal" evidence="1">
    <location>
        <begin position="4"/>
        <end position="110"/>
    </location>
</feature>
<comment type="caution">
    <text evidence="2">The sequence shown here is derived from an EMBL/GenBank/DDBJ whole genome shotgun (WGS) entry which is preliminary data.</text>
</comment>
<dbReference type="InterPro" id="IPR005604">
    <property type="entry name" value="Phage_T7_tail_fibre-like_N"/>
</dbReference>
<dbReference type="EMBL" id="LAZR01020060">
    <property type="protein sequence ID" value="KKL90241.1"/>
    <property type="molecule type" value="Genomic_DNA"/>
</dbReference>
<evidence type="ECO:0000313" key="2">
    <source>
        <dbReference type="EMBL" id="KKL90241.1"/>
    </source>
</evidence>
<organism evidence="2">
    <name type="scientific">marine sediment metagenome</name>
    <dbReference type="NCBI Taxonomy" id="412755"/>
    <lineage>
        <taxon>unclassified sequences</taxon>
        <taxon>metagenomes</taxon>
        <taxon>ecological metagenomes</taxon>
    </lineage>
</organism>
<dbReference type="Pfam" id="PF03906">
    <property type="entry name" value="Phage_T7_tail"/>
    <property type="match status" value="1"/>
</dbReference>
<evidence type="ECO:0000259" key="1">
    <source>
        <dbReference type="Pfam" id="PF03906"/>
    </source>
</evidence>